<accession>A0A076LIT3</accession>
<reference evidence="1 2" key="1">
    <citation type="journal article" date="2012" name="PLoS ONE">
        <title>Edwardsiella comparative phylogenomics reveal the new intra/inter-species taxonomic relationships, virulence evolution and niche adaptation mechanisms.</title>
        <authorList>
            <person name="Yang M."/>
            <person name="Lv Y."/>
            <person name="Xiao J."/>
            <person name="Wu H."/>
            <person name="Zheng H."/>
            <person name="Liu Q."/>
            <person name="Zhang Y."/>
            <person name="Wang Q."/>
        </authorList>
    </citation>
    <scope>NUCLEOTIDE SEQUENCE [LARGE SCALE GENOMIC DNA]</scope>
    <source>
        <strain evidence="2">080813</strain>
    </source>
</reference>
<evidence type="ECO:0000313" key="1">
    <source>
        <dbReference type="EMBL" id="AIJ06802.1"/>
    </source>
</evidence>
<dbReference type="EMBL" id="CP006664">
    <property type="protein sequence ID" value="AIJ06802.1"/>
    <property type="molecule type" value="Genomic_DNA"/>
</dbReference>
<dbReference type="Proteomes" id="UP000028681">
    <property type="component" value="Chromosome"/>
</dbReference>
<gene>
    <name evidence="1" type="ORF">ETEE_0324</name>
</gene>
<dbReference type="AlphaFoldDB" id="A0A076LIT3"/>
<sequence length="39" mass="4249">MVNHGDLAVTPVFLSRNAETIQFAGGARGMTDEEHLCFI</sequence>
<evidence type="ECO:0000313" key="2">
    <source>
        <dbReference type="Proteomes" id="UP000028681"/>
    </source>
</evidence>
<proteinExistence type="predicted"/>
<dbReference type="KEGG" id="ete:ETEE_0324"/>
<dbReference type="HOGENOM" id="CLU_3308805_0_0_6"/>
<protein>
    <submittedName>
        <fullName evidence="1">Uncharacterized protein</fullName>
    </submittedName>
</protein>
<organism evidence="1 2">
    <name type="scientific">Edwardsiella anguillarum ET080813</name>
    <dbReference type="NCBI Taxonomy" id="667120"/>
    <lineage>
        <taxon>Bacteria</taxon>
        <taxon>Pseudomonadati</taxon>
        <taxon>Pseudomonadota</taxon>
        <taxon>Gammaproteobacteria</taxon>
        <taxon>Enterobacterales</taxon>
        <taxon>Hafniaceae</taxon>
        <taxon>Edwardsiella</taxon>
    </lineage>
</organism>
<name>A0A076LIT3_9GAMM</name>